<dbReference type="EMBL" id="GBRH01248398">
    <property type="protein sequence ID" value="JAD49497.1"/>
    <property type="molecule type" value="Transcribed_RNA"/>
</dbReference>
<protein>
    <submittedName>
        <fullName evidence="1">Uncharacterized protein</fullName>
    </submittedName>
</protein>
<organism evidence="1">
    <name type="scientific">Arundo donax</name>
    <name type="common">Giant reed</name>
    <name type="synonym">Donax arundinaceus</name>
    <dbReference type="NCBI Taxonomy" id="35708"/>
    <lineage>
        <taxon>Eukaryota</taxon>
        <taxon>Viridiplantae</taxon>
        <taxon>Streptophyta</taxon>
        <taxon>Embryophyta</taxon>
        <taxon>Tracheophyta</taxon>
        <taxon>Spermatophyta</taxon>
        <taxon>Magnoliopsida</taxon>
        <taxon>Liliopsida</taxon>
        <taxon>Poales</taxon>
        <taxon>Poaceae</taxon>
        <taxon>PACMAD clade</taxon>
        <taxon>Arundinoideae</taxon>
        <taxon>Arundineae</taxon>
        <taxon>Arundo</taxon>
    </lineage>
</organism>
<name>A0A0A9AQY3_ARUDO</name>
<dbReference type="AlphaFoldDB" id="A0A0A9AQY3"/>
<sequence length="72" mass="8138">MMTSIDHWSSRSDNGCGFVFIIAQQILCPEDLKASSLHNSTGHTKSSSVLVKWHIGLNCHRELAFIQYFMLV</sequence>
<proteinExistence type="predicted"/>
<reference evidence="1" key="1">
    <citation type="submission" date="2014-09" db="EMBL/GenBank/DDBJ databases">
        <authorList>
            <person name="Magalhaes I.L.F."/>
            <person name="Oliveira U."/>
            <person name="Santos F.R."/>
            <person name="Vidigal T.H.D.A."/>
            <person name="Brescovit A.D."/>
            <person name="Santos A.J."/>
        </authorList>
    </citation>
    <scope>NUCLEOTIDE SEQUENCE</scope>
    <source>
        <tissue evidence="1">Shoot tissue taken approximately 20 cm above the soil surface</tissue>
    </source>
</reference>
<reference evidence="1" key="2">
    <citation type="journal article" date="2015" name="Data Brief">
        <title>Shoot transcriptome of the giant reed, Arundo donax.</title>
        <authorList>
            <person name="Barrero R.A."/>
            <person name="Guerrero F.D."/>
            <person name="Moolhuijzen P."/>
            <person name="Goolsby J.A."/>
            <person name="Tidwell J."/>
            <person name="Bellgard S.E."/>
            <person name="Bellgard M.I."/>
        </authorList>
    </citation>
    <scope>NUCLEOTIDE SEQUENCE</scope>
    <source>
        <tissue evidence="1">Shoot tissue taken approximately 20 cm above the soil surface</tissue>
    </source>
</reference>
<accession>A0A0A9AQY3</accession>
<evidence type="ECO:0000313" key="1">
    <source>
        <dbReference type="EMBL" id="JAD49497.1"/>
    </source>
</evidence>